<comment type="caution">
    <text evidence="3">The sequence shown here is derived from an EMBL/GenBank/DDBJ whole genome shotgun (WGS) entry which is preliminary data.</text>
</comment>
<feature type="transmembrane region" description="Helical" evidence="2">
    <location>
        <begin position="76"/>
        <end position="105"/>
    </location>
</feature>
<keyword evidence="4" id="KW-1185">Reference proteome</keyword>
<evidence type="ECO:0000313" key="4">
    <source>
        <dbReference type="Proteomes" id="UP001607303"/>
    </source>
</evidence>
<keyword evidence="2" id="KW-0812">Transmembrane</keyword>
<dbReference type="AlphaFoldDB" id="A0ABD2CMJ7"/>
<proteinExistence type="predicted"/>
<gene>
    <name evidence="3" type="ORF">V1477_004700</name>
</gene>
<evidence type="ECO:0000313" key="3">
    <source>
        <dbReference type="EMBL" id="KAL2746330.1"/>
    </source>
</evidence>
<keyword evidence="2" id="KW-0472">Membrane</keyword>
<reference evidence="3 4" key="1">
    <citation type="journal article" date="2024" name="Ann. Entomol. Soc. Am.">
        <title>Genomic analyses of the southern and eastern yellowjacket wasps (Hymenoptera: Vespidae) reveal evolutionary signatures of social life.</title>
        <authorList>
            <person name="Catto M.A."/>
            <person name="Caine P.B."/>
            <person name="Orr S.E."/>
            <person name="Hunt B.G."/>
            <person name="Goodisman M.A.D."/>
        </authorList>
    </citation>
    <scope>NUCLEOTIDE SEQUENCE [LARGE SCALE GENOMIC DNA]</scope>
    <source>
        <strain evidence="3">232</strain>
        <tissue evidence="3">Head and thorax</tissue>
    </source>
</reference>
<accession>A0ABD2CMJ7</accession>
<evidence type="ECO:0000256" key="1">
    <source>
        <dbReference type="SAM" id="MobiDB-lite"/>
    </source>
</evidence>
<evidence type="ECO:0000256" key="2">
    <source>
        <dbReference type="SAM" id="Phobius"/>
    </source>
</evidence>
<keyword evidence="2" id="KW-1133">Transmembrane helix</keyword>
<sequence length="125" mass="13452">MIPRGRTIGDSGGDQARDQEDDAAAEQEPGTAGEAGWKSQGGGKCAHRPRGASQPPKPSTAGASTSFPFARPLPHFFLFLFLFLLLLRATLALYPETGTLFLLFLGNKTRPERRRYHAAPAASTL</sequence>
<dbReference type="EMBL" id="JAYRBN010000037">
    <property type="protein sequence ID" value="KAL2746330.1"/>
    <property type="molecule type" value="Genomic_DNA"/>
</dbReference>
<protein>
    <submittedName>
        <fullName evidence="3">Uncharacterized protein</fullName>
    </submittedName>
</protein>
<name>A0ABD2CMJ7_VESMC</name>
<organism evidence="3 4">
    <name type="scientific">Vespula maculifrons</name>
    <name type="common">Eastern yellow jacket</name>
    <name type="synonym">Wasp</name>
    <dbReference type="NCBI Taxonomy" id="7453"/>
    <lineage>
        <taxon>Eukaryota</taxon>
        <taxon>Metazoa</taxon>
        <taxon>Ecdysozoa</taxon>
        <taxon>Arthropoda</taxon>
        <taxon>Hexapoda</taxon>
        <taxon>Insecta</taxon>
        <taxon>Pterygota</taxon>
        <taxon>Neoptera</taxon>
        <taxon>Endopterygota</taxon>
        <taxon>Hymenoptera</taxon>
        <taxon>Apocrita</taxon>
        <taxon>Aculeata</taxon>
        <taxon>Vespoidea</taxon>
        <taxon>Vespidae</taxon>
        <taxon>Vespinae</taxon>
        <taxon>Vespula</taxon>
    </lineage>
</organism>
<feature type="region of interest" description="Disordered" evidence="1">
    <location>
        <begin position="1"/>
        <end position="65"/>
    </location>
</feature>
<dbReference type="Proteomes" id="UP001607303">
    <property type="component" value="Unassembled WGS sequence"/>
</dbReference>